<dbReference type="AlphaFoldDB" id="A0AAE0EKN9"/>
<dbReference type="EMBL" id="JANJYJ010000001">
    <property type="protein sequence ID" value="KAK3231921.1"/>
    <property type="molecule type" value="Genomic_DNA"/>
</dbReference>
<dbReference type="Proteomes" id="UP001281410">
    <property type="component" value="Unassembled WGS sequence"/>
</dbReference>
<dbReference type="InterPro" id="IPR037176">
    <property type="entry name" value="Osmotin/thaumatin-like_sf"/>
</dbReference>
<gene>
    <name evidence="1" type="ORF">Dsin_003802</name>
</gene>
<evidence type="ECO:0000313" key="1">
    <source>
        <dbReference type="EMBL" id="KAK3231921.1"/>
    </source>
</evidence>
<protein>
    <recommendedName>
        <fullName evidence="3">Thaumatin-like protein</fullName>
    </recommendedName>
</protein>
<dbReference type="PANTHER" id="PTHR31048">
    <property type="entry name" value="OS03G0233200 PROTEIN"/>
    <property type="match status" value="1"/>
</dbReference>
<dbReference type="InterPro" id="IPR001938">
    <property type="entry name" value="Thaumatin"/>
</dbReference>
<organism evidence="1 2">
    <name type="scientific">Dipteronia sinensis</name>
    <dbReference type="NCBI Taxonomy" id="43782"/>
    <lineage>
        <taxon>Eukaryota</taxon>
        <taxon>Viridiplantae</taxon>
        <taxon>Streptophyta</taxon>
        <taxon>Embryophyta</taxon>
        <taxon>Tracheophyta</taxon>
        <taxon>Spermatophyta</taxon>
        <taxon>Magnoliopsida</taxon>
        <taxon>eudicotyledons</taxon>
        <taxon>Gunneridae</taxon>
        <taxon>Pentapetalae</taxon>
        <taxon>rosids</taxon>
        <taxon>malvids</taxon>
        <taxon>Sapindales</taxon>
        <taxon>Sapindaceae</taxon>
        <taxon>Hippocastanoideae</taxon>
        <taxon>Acereae</taxon>
        <taxon>Dipteronia</taxon>
    </lineage>
</organism>
<evidence type="ECO:0000313" key="2">
    <source>
        <dbReference type="Proteomes" id="UP001281410"/>
    </source>
</evidence>
<dbReference type="SMART" id="SM00205">
    <property type="entry name" value="THN"/>
    <property type="match status" value="1"/>
</dbReference>
<dbReference type="Pfam" id="PF00314">
    <property type="entry name" value="Thaumatin"/>
    <property type="match status" value="1"/>
</dbReference>
<reference evidence="1" key="1">
    <citation type="journal article" date="2023" name="Plant J.">
        <title>Genome sequences and population genomics provide insights into the demographic history, inbreeding, and mutation load of two 'living fossil' tree species of Dipteronia.</title>
        <authorList>
            <person name="Feng Y."/>
            <person name="Comes H.P."/>
            <person name="Chen J."/>
            <person name="Zhu S."/>
            <person name="Lu R."/>
            <person name="Zhang X."/>
            <person name="Li P."/>
            <person name="Qiu J."/>
            <person name="Olsen K.M."/>
            <person name="Qiu Y."/>
        </authorList>
    </citation>
    <scope>NUCLEOTIDE SEQUENCE</scope>
    <source>
        <strain evidence="1">NBL</strain>
    </source>
</reference>
<evidence type="ECO:0008006" key="3">
    <source>
        <dbReference type="Google" id="ProtNLM"/>
    </source>
</evidence>
<dbReference type="PROSITE" id="PS51367">
    <property type="entry name" value="THAUMATIN_2"/>
    <property type="match status" value="1"/>
</dbReference>
<proteinExistence type="predicted"/>
<comment type="caution">
    <text evidence="1">The sequence shown here is derived from an EMBL/GenBank/DDBJ whole genome shotgun (WGS) entry which is preliminary data.</text>
</comment>
<sequence>MRLLVEVVFISVVVSKQSLKFLRDSRADSGLDKAVVSKQQPGKAQCQTGDCSGLLQCQGTGGVPPTTLVEMTLGTQESALHYYDVRLVDGFNVPVSMVPIGDGGGGCGITPCEADLNACCHTNLVVKKRGKVVGCKSACLAAKSDRYCCTGEFSNPKTCRPTIFAPL</sequence>
<accession>A0AAE0EKN9</accession>
<keyword evidence="2" id="KW-1185">Reference proteome</keyword>
<dbReference type="Gene3D" id="2.60.110.10">
    <property type="entry name" value="Thaumatin"/>
    <property type="match status" value="1"/>
</dbReference>
<dbReference type="SUPFAM" id="SSF49870">
    <property type="entry name" value="Osmotin, thaumatin-like protein"/>
    <property type="match status" value="1"/>
</dbReference>
<name>A0AAE0EKN9_9ROSI</name>